<dbReference type="PANTHER" id="PTHR34200:SF2">
    <property type="entry name" value="TRANSMEMBRANE PROTEIN"/>
    <property type="match status" value="1"/>
</dbReference>
<organism evidence="2 3">
    <name type="scientific">Papaver nudicaule</name>
    <name type="common">Iceland poppy</name>
    <dbReference type="NCBI Taxonomy" id="74823"/>
    <lineage>
        <taxon>Eukaryota</taxon>
        <taxon>Viridiplantae</taxon>
        <taxon>Streptophyta</taxon>
        <taxon>Embryophyta</taxon>
        <taxon>Tracheophyta</taxon>
        <taxon>Spermatophyta</taxon>
        <taxon>Magnoliopsida</taxon>
        <taxon>Ranunculales</taxon>
        <taxon>Papaveraceae</taxon>
        <taxon>Papaveroideae</taxon>
        <taxon>Papaver</taxon>
    </lineage>
</organism>
<proteinExistence type="predicted"/>
<dbReference type="AlphaFoldDB" id="A0AA41V9H4"/>
<dbReference type="EMBL" id="JAJJMA010182811">
    <property type="protein sequence ID" value="MCL7037757.1"/>
    <property type="molecule type" value="Genomic_DNA"/>
</dbReference>
<dbReference type="PANTHER" id="PTHR34200">
    <property type="entry name" value="DENTIN SIALOPHOSPHOPROTEIN-LIKE ISOFORM X1"/>
    <property type="match status" value="1"/>
</dbReference>
<evidence type="ECO:0000259" key="1">
    <source>
        <dbReference type="Pfam" id="PF24053"/>
    </source>
</evidence>
<comment type="caution">
    <text evidence="2">The sequence shown here is derived from an EMBL/GenBank/DDBJ whole genome shotgun (WGS) entry which is preliminary data.</text>
</comment>
<evidence type="ECO:0000313" key="2">
    <source>
        <dbReference type="EMBL" id="MCL7037757.1"/>
    </source>
</evidence>
<feature type="domain" description="DUF7356" evidence="1">
    <location>
        <begin position="34"/>
        <end position="105"/>
    </location>
</feature>
<accession>A0AA41V9H4</accession>
<protein>
    <recommendedName>
        <fullName evidence="1">DUF7356 domain-containing protein</fullName>
    </recommendedName>
</protein>
<dbReference type="Proteomes" id="UP001177140">
    <property type="component" value="Unassembled WGS sequence"/>
</dbReference>
<feature type="non-terminal residue" evidence="2">
    <location>
        <position position="153"/>
    </location>
</feature>
<gene>
    <name evidence="2" type="ORF">MKW94_001243</name>
</gene>
<sequence>ICVPFATTKNPPIPVENTMKVDPNDSGAAAAGSKQEGIDEKCGATANKCTRNQKDMIACLLPIGLEEFFLLVQNEGETNLEANISVSASVKAGVKELQIQSTEPKRYGSCDHKLNAVSTYERGITTPKCKNPLYPLNFASSGWMDGWITTKQK</sequence>
<dbReference type="InterPro" id="IPR055780">
    <property type="entry name" value="DUF7356"/>
</dbReference>
<dbReference type="Pfam" id="PF24053">
    <property type="entry name" value="DUF7356"/>
    <property type="match status" value="1"/>
</dbReference>
<keyword evidence="3" id="KW-1185">Reference proteome</keyword>
<reference evidence="2" key="1">
    <citation type="submission" date="2022-03" db="EMBL/GenBank/DDBJ databases">
        <title>A functionally conserved STORR gene fusion in Papaver species that diverged 16.8 million years ago.</title>
        <authorList>
            <person name="Catania T."/>
        </authorList>
    </citation>
    <scope>NUCLEOTIDE SEQUENCE</scope>
    <source>
        <strain evidence="2">S-191538</strain>
    </source>
</reference>
<evidence type="ECO:0000313" key="3">
    <source>
        <dbReference type="Proteomes" id="UP001177140"/>
    </source>
</evidence>
<name>A0AA41V9H4_PAPNU</name>